<organism evidence="2 3">
    <name type="scientific">Streblomastix strix</name>
    <dbReference type="NCBI Taxonomy" id="222440"/>
    <lineage>
        <taxon>Eukaryota</taxon>
        <taxon>Metamonada</taxon>
        <taxon>Preaxostyla</taxon>
        <taxon>Oxymonadida</taxon>
        <taxon>Streblomastigidae</taxon>
        <taxon>Streblomastix</taxon>
    </lineage>
</organism>
<evidence type="ECO:0008006" key="4">
    <source>
        <dbReference type="Google" id="ProtNLM"/>
    </source>
</evidence>
<evidence type="ECO:0000313" key="2">
    <source>
        <dbReference type="EMBL" id="KAA6384554.1"/>
    </source>
</evidence>
<protein>
    <recommendedName>
        <fullName evidence="4">Reverse transcriptase domain-containing protein</fullName>
    </recommendedName>
</protein>
<dbReference type="Proteomes" id="UP000324800">
    <property type="component" value="Unassembled WGS sequence"/>
</dbReference>
<dbReference type="EMBL" id="SNRW01005704">
    <property type="protein sequence ID" value="KAA6384554.1"/>
    <property type="molecule type" value="Genomic_DNA"/>
</dbReference>
<feature type="region of interest" description="Disordered" evidence="1">
    <location>
        <begin position="254"/>
        <end position="276"/>
    </location>
</feature>
<reference evidence="2 3" key="1">
    <citation type="submission" date="2019-03" db="EMBL/GenBank/DDBJ databases">
        <title>Single cell metagenomics reveals metabolic interactions within the superorganism composed of flagellate Streblomastix strix and complex community of Bacteroidetes bacteria on its surface.</title>
        <authorList>
            <person name="Treitli S.C."/>
            <person name="Kolisko M."/>
            <person name="Husnik F."/>
            <person name="Keeling P."/>
            <person name="Hampl V."/>
        </authorList>
    </citation>
    <scope>NUCLEOTIDE SEQUENCE [LARGE SCALE GENOMIC DNA]</scope>
    <source>
        <strain evidence="2">ST1C</strain>
    </source>
</reference>
<name>A0A5J4VPR6_9EUKA</name>
<proteinExistence type="predicted"/>
<comment type="caution">
    <text evidence="2">The sequence shown here is derived from an EMBL/GenBank/DDBJ whole genome shotgun (WGS) entry which is preliminary data.</text>
</comment>
<dbReference type="AlphaFoldDB" id="A0A5J4VPR6"/>
<accession>A0A5J4VPR6</accession>
<sequence>MIRCADGIKVQRGAGQIGQKQKDNRSKEQCQYEGDIQKRVVEGYQGWYQNRGAKFQKILDGGEVNIATQQLHYKIEETKMVRKERLCFKGLPFGQVHSPAIFCKVLRIAINAIREQVGVRLEVRLESFKAQMLDDCQKKFRDLGMELRDNEIGGKSVRQEEERNETVNQKMDIAVDRRIEEKDKRGGVVAGRVEFSAIMMEDASLHCQSISQMKTMALKRGGWMARCIVSKRILGDLVWWEEQVKNNIPRCFARHTPNRTQTTDASETGWGRCSNR</sequence>
<evidence type="ECO:0000256" key="1">
    <source>
        <dbReference type="SAM" id="MobiDB-lite"/>
    </source>
</evidence>
<evidence type="ECO:0000313" key="3">
    <source>
        <dbReference type="Proteomes" id="UP000324800"/>
    </source>
</evidence>
<gene>
    <name evidence="2" type="ORF">EZS28_019920</name>
</gene>